<dbReference type="Proteomes" id="UP000029640">
    <property type="component" value="Unassembled WGS sequence"/>
</dbReference>
<evidence type="ECO:0000259" key="1">
    <source>
        <dbReference type="Pfam" id="PF14067"/>
    </source>
</evidence>
<gene>
    <name evidence="2" type="ORF">HRUBRA_00209</name>
</gene>
<keyword evidence="3" id="KW-1185">Reference proteome</keyword>
<comment type="caution">
    <text evidence="2">The sequence shown here is derived from an EMBL/GenBank/DDBJ whole genome shotgun (WGS) entry which is preliminary data.</text>
</comment>
<dbReference type="Pfam" id="PF14067">
    <property type="entry name" value="LssY_C"/>
    <property type="match status" value="1"/>
</dbReference>
<evidence type="ECO:0000313" key="3">
    <source>
        <dbReference type="Proteomes" id="UP000029640"/>
    </source>
</evidence>
<name>A0A095VV04_9GAMM</name>
<sequence length="392" mass="43761">MPAAQSAFMERLATATDGDLTVRTGVPSREEAEAVFGTSLYADRIQPVWIEVQNRGAASWVLLQPGIDPHYFSPLEVAYQRHAGDAETRRAMDWFFYREAFHGPVGPGETVSGFVFSNVNEGAKAIQVDLLADHQVKSFTLVVPVPGLVTDVSQVDLANLYPEIANLETESQLRARLAALPCCTTDREGDANGDPLNIVMVGDRSHIFAALVRRDWHQTEVTYSKSAMKTAFSFLFGSRYLYSPISPLYVFGRSQDIGLQKARQSISLRNHMRLWRAPFDFRGRQVYVGQISRDVGVRFSARTITTHAIDPDIDETRDGLVADLAYSQALARIAWVRGAQASTLEDTHYNLSPDPYYSDGLRAVMFFEERPTGLAEIEILDWARHRAGDALR</sequence>
<evidence type="ECO:0000313" key="2">
    <source>
        <dbReference type="EMBL" id="KGE05165.1"/>
    </source>
</evidence>
<dbReference type="EMBL" id="AUVB01000010">
    <property type="protein sequence ID" value="KGE05165.1"/>
    <property type="molecule type" value="Genomic_DNA"/>
</dbReference>
<protein>
    <recommendedName>
        <fullName evidence="1">LssY-like C-terminal domain-containing protein</fullName>
    </recommendedName>
</protein>
<dbReference type="InterPro" id="IPR025902">
    <property type="entry name" value="LssY-like-C_dom"/>
</dbReference>
<proteinExistence type="predicted"/>
<feature type="domain" description="LssY-like C-terminal" evidence="1">
    <location>
        <begin position="185"/>
        <end position="360"/>
    </location>
</feature>
<organism evidence="2 3">
    <name type="scientific">Pseudohaliea rubra DSM 19751</name>
    <dbReference type="NCBI Taxonomy" id="1265313"/>
    <lineage>
        <taxon>Bacteria</taxon>
        <taxon>Pseudomonadati</taxon>
        <taxon>Pseudomonadota</taxon>
        <taxon>Gammaproteobacteria</taxon>
        <taxon>Cellvibrionales</taxon>
        <taxon>Halieaceae</taxon>
        <taxon>Pseudohaliea</taxon>
    </lineage>
</organism>
<dbReference type="eggNOG" id="COG0671">
    <property type="taxonomic scope" value="Bacteria"/>
</dbReference>
<reference evidence="2 3" key="1">
    <citation type="journal article" date="2014" name="Genome Announc.">
        <title>Genome Sequence of Gammaproteobacterial Pseudohaliea rubra Type Strain DSM 19751, Isolated from Coastal Seawater of the Mediterranean Sea.</title>
        <authorList>
            <person name="Spring S."/>
            <person name="Fiebig A."/>
            <person name="Riedel T."/>
            <person name="Goker M."/>
            <person name="Klenk H.P."/>
        </authorList>
    </citation>
    <scope>NUCLEOTIDE SEQUENCE [LARGE SCALE GENOMIC DNA]</scope>
    <source>
        <strain evidence="2 3">DSM 19751</strain>
    </source>
</reference>
<dbReference type="RefSeq" id="WP_052094356.1">
    <property type="nucleotide sequence ID" value="NZ_KN234750.1"/>
</dbReference>
<dbReference type="STRING" id="1265313.HRUBRA_00209"/>
<dbReference type="HOGENOM" id="CLU_703519_0_0_6"/>
<accession>A0A095VV04</accession>
<dbReference type="AlphaFoldDB" id="A0A095VV04"/>